<sequence>MVTTIDGSNTLFSKEYNQHYHNVNDGAINEALSKHVIPALKFHKGKSHLRILDICFGLGYNTFSTLYYILEHNLSHSVEIFTPELDPNLIESLKKFTYPKEFVILQPIIKELLTNKTYKSDRFCIHLYIGNARDYVKTLKNIDIVYQDAFSSEVNQELWTVQYFTDIFNACSQNCILTTYSVATPVRLSLYKAGFFIYEYIPTKRKITLAFKASSSSMGEYIDMELKQQRNKKAKALLDE</sequence>
<dbReference type="Gene3D" id="3.40.50.150">
    <property type="entry name" value="Vaccinia Virus protein VP39"/>
    <property type="match status" value="1"/>
</dbReference>
<comment type="caution">
    <text evidence="2">The sequence shown here is derived from an EMBL/GenBank/DDBJ whole genome shotgun (WGS) entry which is preliminary data.</text>
</comment>
<dbReference type="OrthoDB" id="9786494at2"/>
<dbReference type="SUPFAM" id="SSF53335">
    <property type="entry name" value="S-adenosyl-L-methionine-dependent methyltransferases"/>
    <property type="match status" value="1"/>
</dbReference>
<dbReference type="PANTHER" id="PTHR39963">
    <property type="entry name" value="SLL0983 PROTEIN"/>
    <property type="match status" value="1"/>
</dbReference>
<dbReference type="InterPro" id="IPR029063">
    <property type="entry name" value="SAM-dependent_MTases_sf"/>
</dbReference>
<evidence type="ECO:0000313" key="2">
    <source>
        <dbReference type="EMBL" id="RXJ57923.1"/>
    </source>
</evidence>
<reference evidence="2 3" key="1">
    <citation type="submission" date="2017-10" db="EMBL/GenBank/DDBJ databases">
        <title>Genomics of the genus Arcobacter.</title>
        <authorList>
            <person name="Perez-Cataluna A."/>
            <person name="Figueras M.J."/>
        </authorList>
    </citation>
    <scope>NUCLEOTIDE SEQUENCE [LARGE SCALE GENOMIC DNA]</scope>
    <source>
        <strain evidence="2 3">CECT 8987</strain>
    </source>
</reference>
<dbReference type="PANTHER" id="PTHR39963:SF1">
    <property type="entry name" value="MNMC-LIKE METHYLTRANSFERASE DOMAIN-CONTAINING PROTEIN"/>
    <property type="match status" value="1"/>
</dbReference>
<dbReference type="Proteomes" id="UP000290657">
    <property type="component" value="Unassembled WGS sequence"/>
</dbReference>
<dbReference type="EMBL" id="PDKN01000003">
    <property type="protein sequence ID" value="RXJ57923.1"/>
    <property type="molecule type" value="Genomic_DNA"/>
</dbReference>
<dbReference type="RefSeq" id="WP_128995786.1">
    <property type="nucleotide sequence ID" value="NZ_PDKN01000003.1"/>
</dbReference>
<gene>
    <name evidence="2" type="ORF">CRV04_05300</name>
</gene>
<protein>
    <recommendedName>
        <fullName evidence="1">MnmC-like methyltransferase domain-containing protein</fullName>
    </recommendedName>
</protein>
<evidence type="ECO:0000313" key="3">
    <source>
        <dbReference type="Proteomes" id="UP000290657"/>
    </source>
</evidence>
<evidence type="ECO:0000259" key="1">
    <source>
        <dbReference type="Pfam" id="PF05430"/>
    </source>
</evidence>
<name>A0A4Q0XUU2_9BACT</name>
<dbReference type="Pfam" id="PF05430">
    <property type="entry name" value="Methyltransf_30"/>
    <property type="match status" value="1"/>
</dbReference>
<keyword evidence="3" id="KW-1185">Reference proteome</keyword>
<dbReference type="InterPro" id="IPR008471">
    <property type="entry name" value="MnmC-like_methylTransf"/>
</dbReference>
<feature type="domain" description="MnmC-like methyltransferase" evidence="1">
    <location>
        <begin position="116"/>
        <end position="212"/>
    </location>
</feature>
<proteinExistence type="predicted"/>
<dbReference type="GO" id="GO:0016645">
    <property type="term" value="F:oxidoreductase activity, acting on the CH-NH group of donors"/>
    <property type="evidence" value="ECO:0007669"/>
    <property type="project" value="InterPro"/>
</dbReference>
<dbReference type="AlphaFoldDB" id="A0A4Q0XUU2"/>
<accession>A0A4Q0XUU2</accession>
<organism evidence="2 3">
    <name type="scientific">Candidatus Marinarcus aquaticus</name>
    <dbReference type="NCBI Taxonomy" id="2044504"/>
    <lineage>
        <taxon>Bacteria</taxon>
        <taxon>Pseudomonadati</taxon>
        <taxon>Campylobacterota</taxon>
        <taxon>Epsilonproteobacteria</taxon>
        <taxon>Campylobacterales</taxon>
        <taxon>Arcobacteraceae</taxon>
        <taxon>Candidatus Marinarcus</taxon>
    </lineage>
</organism>